<reference evidence="8 9" key="1">
    <citation type="journal article" date="2019" name="Mol. Ecol. Resour.">
        <title>Chromosome-level genome assembly of Triplophysa tibetana, a fish adapted to the harsh high-altitude environment of the Tibetan Plateau.</title>
        <authorList>
            <person name="Yang X."/>
            <person name="Liu H."/>
            <person name="Ma Z."/>
            <person name="Zou Y."/>
            <person name="Zou M."/>
            <person name="Mao Y."/>
            <person name="Li X."/>
            <person name="Wang H."/>
            <person name="Chen T."/>
            <person name="Wang W."/>
            <person name="Yang R."/>
        </authorList>
    </citation>
    <scope>NUCLEOTIDE SEQUENCE [LARGE SCALE GENOMIC DNA]</scope>
    <source>
        <strain evidence="8">TTIB1903HZAU</strain>
        <tissue evidence="8">Muscle</tissue>
    </source>
</reference>
<dbReference type="AlphaFoldDB" id="A0A5A9NUI4"/>
<dbReference type="FunFam" id="1.20.5.170:FF:000025">
    <property type="entry name" value="nuclear factor interleukin-3-regulated protein-like"/>
    <property type="match status" value="1"/>
</dbReference>
<dbReference type="PROSITE" id="PS00036">
    <property type="entry name" value="BZIP_BASIC"/>
    <property type="match status" value="1"/>
</dbReference>
<feature type="domain" description="BZIP" evidence="7">
    <location>
        <begin position="82"/>
        <end position="139"/>
    </location>
</feature>
<dbReference type="InterPro" id="IPR047229">
    <property type="entry name" value="NFIL3-like"/>
</dbReference>
<accession>A0A5A9NUI4</accession>
<dbReference type="PANTHER" id="PTHR15284:SF6">
    <property type="entry name" value="HYPOTHETICAL LOC799271-RELATED"/>
    <property type="match status" value="1"/>
</dbReference>
<evidence type="ECO:0000256" key="2">
    <source>
        <dbReference type="ARBA" id="ARBA00023015"/>
    </source>
</evidence>
<feature type="compositionally biased region" description="Basic and acidic residues" evidence="6">
    <location>
        <begin position="74"/>
        <end position="98"/>
    </location>
</feature>
<dbReference type="EMBL" id="SOYY01000013">
    <property type="protein sequence ID" value="KAA0713372.1"/>
    <property type="molecule type" value="Genomic_DNA"/>
</dbReference>
<dbReference type="Pfam" id="PF07716">
    <property type="entry name" value="bZIP_2"/>
    <property type="match status" value="1"/>
</dbReference>
<keyword evidence="2" id="KW-0805">Transcription regulation</keyword>
<dbReference type="InterPro" id="IPR047106">
    <property type="entry name" value="NFIL3-like_bZIP"/>
</dbReference>
<dbReference type="GO" id="GO:0003700">
    <property type="term" value="F:DNA-binding transcription factor activity"/>
    <property type="evidence" value="ECO:0007669"/>
    <property type="project" value="InterPro"/>
</dbReference>
<evidence type="ECO:0000259" key="7">
    <source>
        <dbReference type="PROSITE" id="PS50217"/>
    </source>
</evidence>
<comment type="similarity">
    <text evidence="1">Belongs to the bZIP family. NFIL3 subfamily.</text>
</comment>
<dbReference type="Gene3D" id="1.20.5.170">
    <property type="match status" value="1"/>
</dbReference>
<name>A0A5A9NUI4_9TELE</name>
<dbReference type="InterPro" id="IPR004827">
    <property type="entry name" value="bZIP"/>
</dbReference>
<evidence type="ECO:0000313" key="8">
    <source>
        <dbReference type="EMBL" id="KAA0713372.1"/>
    </source>
</evidence>
<dbReference type="GO" id="GO:0007623">
    <property type="term" value="P:circadian rhythm"/>
    <property type="evidence" value="ECO:0007669"/>
    <property type="project" value="TreeGrafter"/>
</dbReference>
<evidence type="ECO:0000256" key="1">
    <source>
        <dbReference type="ARBA" id="ARBA00006079"/>
    </source>
</evidence>
<dbReference type="SMART" id="SM00338">
    <property type="entry name" value="BRLZ"/>
    <property type="match status" value="1"/>
</dbReference>
<feature type="region of interest" description="Disordered" evidence="6">
    <location>
        <begin position="56"/>
        <end position="102"/>
    </location>
</feature>
<dbReference type="GO" id="GO:0003677">
    <property type="term" value="F:DNA binding"/>
    <property type="evidence" value="ECO:0007669"/>
    <property type="project" value="UniProtKB-KW"/>
</dbReference>
<dbReference type="PANTHER" id="PTHR15284">
    <property type="entry name" value="NUCLEAR FACTOR INTERLEUKIN-3-REGULATED PROTEIN"/>
    <property type="match status" value="1"/>
</dbReference>
<evidence type="ECO:0000256" key="5">
    <source>
        <dbReference type="ARBA" id="ARBA00023242"/>
    </source>
</evidence>
<keyword evidence="5" id="KW-0539">Nucleus</keyword>
<evidence type="ECO:0000256" key="6">
    <source>
        <dbReference type="SAM" id="MobiDB-lite"/>
    </source>
</evidence>
<dbReference type="GO" id="GO:0005634">
    <property type="term" value="C:nucleus"/>
    <property type="evidence" value="ECO:0007669"/>
    <property type="project" value="TreeGrafter"/>
</dbReference>
<proteinExistence type="inferred from homology"/>
<dbReference type="PROSITE" id="PS50217">
    <property type="entry name" value="BZIP"/>
    <property type="match status" value="1"/>
</dbReference>
<comment type="caution">
    <text evidence="8">The sequence shown here is derived from an EMBL/GenBank/DDBJ whole genome shotgun (WGS) entry which is preliminary data.</text>
</comment>
<evidence type="ECO:0000313" key="9">
    <source>
        <dbReference type="Proteomes" id="UP000324632"/>
    </source>
</evidence>
<protein>
    <submittedName>
        <fullName evidence="8">Nuclear factor interleukin-3-regulated protein E4 promoter-binding protein 4</fullName>
    </submittedName>
</protein>
<evidence type="ECO:0000256" key="3">
    <source>
        <dbReference type="ARBA" id="ARBA00023125"/>
    </source>
</evidence>
<gene>
    <name evidence="8" type="ORF">E1301_Tti009208</name>
</gene>
<dbReference type="Proteomes" id="UP000324632">
    <property type="component" value="Chromosome 13"/>
</dbReference>
<organism evidence="8 9">
    <name type="scientific">Triplophysa tibetana</name>
    <dbReference type="NCBI Taxonomy" id="1572043"/>
    <lineage>
        <taxon>Eukaryota</taxon>
        <taxon>Metazoa</taxon>
        <taxon>Chordata</taxon>
        <taxon>Craniata</taxon>
        <taxon>Vertebrata</taxon>
        <taxon>Euteleostomi</taxon>
        <taxon>Actinopterygii</taxon>
        <taxon>Neopterygii</taxon>
        <taxon>Teleostei</taxon>
        <taxon>Ostariophysi</taxon>
        <taxon>Cypriniformes</taxon>
        <taxon>Nemacheilidae</taxon>
        <taxon>Triplophysa</taxon>
    </lineage>
</organism>
<dbReference type="CDD" id="cd14694">
    <property type="entry name" value="bZIP_NFIL3"/>
    <property type="match status" value="1"/>
</dbReference>
<dbReference type="InterPro" id="IPR046347">
    <property type="entry name" value="bZIP_sf"/>
</dbReference>
<dbReference type="SUPFAM" id="SSF57959">
    <property type="entry name" value="Leucine zipper domain"/>
    <property type="match status" value="1"/>
</dbReference>
<sequence>MRDQIITLAEQGVMLQEKTTEPVGQDDATSFPKEAVSTLTSSSMLPHSFLIHPKVLTDKDSSETDGTSTHRKREFTPTEKKDDRYCDKRKKNNEAARRSREKRRMNDMVVETKVLALLEDNARLKAELLALKFQLGLIKDPADSPAPPRFSVTQAYIPSIHNYRPNANPHSTPPMHDPPSIAQYGCPDELQSMQDRANTSEEGGFSISDDAVGGHMRASPYRCEEESGCERSPYIPDPHTNSLDKVRLVSGWQGNMKGLPHKLRFKMSVKVQADRRSHNPTYQFSIISK</sequence>
<keyword evidence="9" id="KW-1185">Reference proteome</keyword>
<keyword evidence="4" id="KW-0804">Transcription</keyword>
<evidence type="ECO:0000256" key="4">
    <source>
        <dbReference type="ARBA" id="ARBA00023163"/>
    </source>
</evidence>
<keyword evidence="3" id="KW-0238">DNA-binding</keyword>